<protein>
    <submittedName>
        <fullName evidence="2">Uncharacterized protein</fullName>
    </submittedName>
</protein>
<feature type="transmembrane region" description="Helical" evidence="1">
    <location>
        <begin position="67"/>
        <end position="86"/>
    </location>
</feature>
<evidence type="ECO:0000313" key="3">
    <source>
        <dbReference type="Proteomes" id="UP001409291"/>
    </source>
</evidence>
<keyword evidence="3" id="KW-1185">Reference proteome</keyword>
<dbReference type="EMBL" id="JBDJNQ010000016">
    <property type="protein sequence ID" value="MEN5380354.1"/>
    <property type="molecule type" value="Genomic_DNA"/>
</dbReference>
<keyword evidence="1" id="KW-0472">Membrane</keyword>
<accession>A0ABV0C007</accession>
<feature type="transmembrane region" description="Helical" evidence="1">
    <location>
        <begin position="6"/>
        <end position="24"/>
    </location>
</feature>
<feature type="transmembrane region" description="Helical" evidence="1">
    <location>
        <begin position="98"/>
        <end position="118"/>
    </location>
</feature>
<keyword evidence="1" id="KW-0812">Transmembrane</keyword>
<keyword evidence="1" id="KW-1133">Transmembrane helix</keyword>
<dbReference type="Proteomes" id="UP001409291">
    <property type="component" value="Unassembled WGS sequence"/>
</dbReference>
<reference evidence="2 3" key="1">
    <citation type="submission" date="2024-04" db="EMBL/GenBank/DDBJ databases">
        <title>WGS of bacteria from Torrens River.</title>
        <authorList>
            <person name="Wyrsch E.R."/>
            <person name="Drigo B."/>
        </authorList>
    </citation>
    <scope>NUCLEOTIDE SEQUENCE [LARGE SCALE GENOMIC DNA]</scope>
    <source>
        <strain evidence="2 3">TWI391</strain>
    </source>
</reference>
<name>A0ABV0C007_9SPHI</name>
<feature type="transmembrane region" description="Helical" evidence="1">
    <location>
        <begin position="130"/>
        <end position="152"/>
    </location>
</feature>
<evidence type="ECO:0000256" key="1">
    <source>
        <dbReference type="SAM" id="Phobius"/>
    </source>
</evidence>
<comment type="caution">
    <text evidence="2">The sequence shown here is derived from an EMBL/GenBank/DDBJ whole genome shotgun (WGS) entry which is preliminary data.</text>
</comment>
<evidence type="ECO:0000313" key="2">
    <source>
        <dbReference type="EMBL" id="MEN5380354.1"/>
    </source>
</evidence>
<feature type="transmembrane region" description="Helical" evidence="1">
    <location>
        <begin position="36"/>
        <end position="55"/>
    </location>
</feature>
<organism evidence="2 3">
    <name type="scientific">Sphingobacterium kitahiroshimense</name>
    <dbReference type="NCBI Taxonomy" id="470446"/>
    <lineage>
        <taxon>Bacteria</taxon>
        <taxon>Pseudomonadati</taxon>
        <taxon>Bacteroidota</taxon>
        <taxon>Sphingobacteriia</taxon>
        <taxon>Sphingobacteriales</taxon>
        <taxon>Sphingobacteriaceae</taxon>
        <taxon>Sphingobacterium</taxon>
    </lineage>
</organism>
<gene>
    <name evidence="2" type="ORF">ABE541_24025</name>
</gene>
<sequence>MKKMNAPLFVHLCFMIMTFYALFTDRDWLLYFTENLNFNLVIFGIQAAGLIYAGYVQGQNNKRIISIFLPGLIGLVILVSCILITGGYQFNKNIDISFLWVTIEAYYIFYDILIYKILDKVPNVTHISSSFQVQCIYIILSSTFPLIGYIIFQLKRNSASK</sequence>
<proteinExistence type="predicted"/>
<dbReference type="RefSeq" id="WP_132841779.1">
    <property type="nucleotide sequence ID" value="NZ_JBDJLH010000015.1"/>
</dbReference>